<keyword evidence="2" id="KW-0813">Transport</keyword>
<reference evidence="4" key="1">
    <citation type="submission" date="2021-01" db="EMBL/GenBank/DDBJ databases">
        <authorList>
            <person name="Corre E."/>
            <person name="Pelletier E."/>
            <person name="Niang G."/>
            <person name="Scheremetjew M."/>
            <person name="Finn R."/>
            <person name="Kale V."/>
            <person name="Holt S."/>
            <person name="Cochrane G."/>
            <person name="Meng A."/>
            <person name="Brown T."/>
            <person name="Cohen L."/>
        </authorList>
    </citation>
    <scope>NUCLEOTIDE SEQUENCE</scope>
    <source>
        <strain evidence="4">CCMP1756</strain>
    </source>
</reference>
<evidence type="ECO:0000256" key="1">
    <source>
        <dbReference type="ARBA" id="ARBA00005850"/>
    </source>
</evidence>
<evidence type="ECO:0008006" key="5">
    <source>
        <dbReference type="Google" id="ProtNLM"/>
    </source>
</evidence>
<sequence length="242" mass="26157">MADQVPPTRMALQTYKTKRTGATKGHQLLKKKADALKARFQGIAKEIYATKATMADACGAAFFSLTAAQYAAGDFKNKVLEGSFEASCRIEGRTDNIAGVKIPVFRRVRADVGTDHLDTLGLGGGGTKIGECRARFGALLEILVKLASLQTSFVTMDEALKVTNRRVNALENVTIPRIEATLSYITSELDELEREDFTRLKKVKDQNSRRAAAAAAKRAADEAEEGGDVLGAFEARDADVVV</sequence>
<name>A0A7S3ZR46_9STRA</name>
<evidence type="ECO:0000313" key="4">
    <source>
        <dbReference type="EMBL" id="CAE0691243.1"/>
    </source>
</evidence>
<dbReference type="InterPro" id="IPR002699">
    <property type="entry name" value="V_ATPase_D"/>
</dbReference>
<evidence type="ECO:0000256" key="2">
    <source>
        <dbReference type="ARBA" id="ARBA00022448"/>
    </source>
</evidence>
<protein>
    <recommendedName>
        <fullName evidence="5">V-type proton ATPase subunit D</fullName>
    </recommendedName>
</protein>
<dbReference type="Pfam" id="PF01813">
    <property type="entry name" value="ATP-synt_D"/>
    <property type="match status" value="1"/>
</dbReference>
<dbReference type="NCBIfam" id="TIGR00309">
    <property type="entry name" value="V_ATPase_subD"/>
    <property type="match status" value="1"/>
</dbReference>
<dbReference type="PANTHER" id="PTHR11671">
    <property type="entry name" value="V-TYPE ATP SYNTHASE SUBUNIT D"/>
    <property type="match status" value="1"/>
</dbReference>
<accession>A0A7S3ZR46</accession>
<evidence type="ECO:0000256" key="3">
    <source>
        <dbReference type="ARBA" id="ARBA00023065"/>
    </source>
</evidence>
<dbReference type="GO" id="GO:0046961">
    <property type="term" value="F:proton-transporting ATPase activity, rotational mechanism"/>
    <property type="evidence" value="ECO:0007669"/>
    <property type="project" value="InterPro"/>
</dbReference>
<dbReference type="Gene3D" id="1.10.287.3240">
    <property type="match status" value="1"/>
</dbReference>
<organism evidence="4">
    <name type="scientific">Pelagomonas calceolata</name>
    <dbReference type="NCBI Taxonomy" id="35677"/>
    <lineage>
        <taxon>Eukaryota</taxon>
        <taxon>Sar</taxon>
        <taxon>Stramenopiles</taxon>
        <taxon>Ochrophyta</taxon>
        <taxon>Pelagophyceae</taxon>
        <taxon>Pelagomonadales</taxon>
        <taxon>Pelagomonadaceae</taxon>
        <taxon>Pelagomonas</taxon>
    </lineage>
</organism>
<gene>
    <name evidence="4" type="ORF">PCAL00307_LOCUS6679</name>
</gene>
<proteinExistence type="inferred from homology"/>
<keyword evidence="3" id="KW-0406">Ion transport</keyword>
<comment type="similarity">
    <text evidence="1">Belongs to the V-ATPase D subunit family.</text>
</comment>
<dbReference type="AlphaFoldDB" id="A0A7S3ZR46"/>
<dbReference type="EMBL" id="HBIW01007913">
    <property type="protein sequence ID" value="CAE0691243.1"/>
    <property type="molecule type" value="Transcribed_RNA"/>
</dbReference>